<evidence type="ECO:0000259" key="2">
    <source>
        <dbReference type="SMART" id="SM00014"/>
    </source>
</evidence>
<evidence type="ECO:0000256" key="1">
    <source>
        <dbReference type="SAM" id="Phobius"/>
    </source>
</evidence>
<dbReference type="AlphaFoldDB" id="A0A5C4T1Y6"/>
<reference evidence="3 4" key="1">
    <citation type="submission" date="2019-05" db="EMBL/GenBank/DDBJ databases">
        <title>We sequenced the genome of Paenibacillus hemerocallicola KCTC 33185 for further insight into its adaptation and study the phylogeny of Paenibacillus.</title>
        <authorList>
            <person name="Narsing Rao M.P."/>
        </authorList>
    </citation>
    <scope>NUCLEOTIDE SEQUENCE [LARGE SCALE GENOMIC DNA]</scope>
    <source>
        <strain evidence="3 4">KCTC 33185</strain>
    </source>
</reference>
<feature type="transmembrane region" description="Helical" evidence="1">
    <location>
        <begin position="63"/>
        <end position="84"/>
    </location>
</feature>
<dbReference type="PANTHER" id="PTHR14969:SF13">
    <property type="entry name" value="AT30094P"/>
    <property type="match status" value="1"/>
</dbReference>
<proteinExistence type="predicted"/>
<dbReference type="SUPFAM" id="SSF48317">
    <property type="entry name" value="Acid phosphatase/Vanadium-dependent haloperoxidase"/>
    <property type="match status" value="1"/>
</dbReference>
<organism evidence="3 4">
    <name type="scientific">Paenibacillus hemerocallicola</name>
    <dbReference type="NCBI Taxonomy" id="1172614"/>
    <lineage>
        <taxon>Bacteria</taxon>
        <taxon>Bacillati</taxon>
        <taxon>Bacillota</taxon>
        <taxon>Bacilli</taxon>
        <taxon>Bacillales</taxon>
        <taxon>Paenibacillaceae</taxon>
        <taxon>Paenibacillus</taxon>
    </lineage>
</organism>
<feature type="transmembrane region" description="Helical" evidence="1">
    <location>
        <begin position="91"/>
        <end position="107"/>
    </location>
</feature>
<gene>
    <name evidence="3" type="ORF">FE784_27655</name>
</gene>
<name>A0A5C4T1Y6_9BACL</name>
<feature type="domain" description="Phosphatidic acid phosphatase type 2/haloperoxidase" evidence="2">
    <location>
        <begin position="91"/>
        <end position="204"/>
    </location>
</feature>
<feature type="transmembrane region" description="Helical" evidence="1">
    <location>
        <begin position="161"/>
        <end position="183"/>
    </location>
</feature>
<keyword evidence="1" id="KW-1133">Transmembrane helix</keyword>
<keyword evidence="1" id="KW-0472">Membrane</keyword>
<keyword evidence="1" id="KW-0812">Transmembrane</keyword>
<feature type="transmembrane region" description="Helical" evidence="1">
    <location>
        <begin position="127"/>
        <end position="149"/>
    </location>
</feature>
<protein>
    <submittedName>
        <fullName evidence="3">Phosphatase PAP2 family protein</fullName>
    </submittedName>
</protein>
<accession>A0A5C4T1Y6</accession>
<dbReference type="PANTHER" id="PTHR14969">
    <property type="entry name" value="SPHINGOSINE-1-PHOSPHATE PHOSPHOHYDROLASE"/>
    <property type="match status" value="1"/>
</dbReference>
<dbReference type="CDD" id="cd03392">
    <property type="entry name" value="PAP2_like_2"/>
    <property type="match status" value="1"/>
</dbReference>
<feature type="transmembrane region" description="Helical" evidence="1">
    <location>
        <begin position="189"/>
        <end position="208"/>
    </location>
</feature>
<evidence type="ECO:0000313" key="3">
    <source>
        <dbReference type="EMBL" id="TNJ63054.1"/>
    </source>
</evidence>
<dbReference type="Proteomes" id="UP000307943">
    <property type="component" value="Unassembled WGS sequence"/>
</dbReference>
<dbReference type="Gene3D" id="1.20.144.10">
    <property type="entry name" value="Phosphatidic acid phosphatase type 2/haloperoxidase"/>
    <property type="match status" value="2"/>
</dbReference>
<dbReference type="InterPro" id="IPR036938">
    <property type="entry name" value="PAP2/HPO_sf"/>
</dbReference>
<dbReference type="Pfam" id="PF01569">
    <property type="entry name" value="PAP2"/>
    <property type="match status" value="1"/>
</dbReference>
<evidence type="ECO:0000313" key="4">
    <source>
        <dbReference type="Proteomes" id="UP000307943"/>
    </source>
</evidence>
<keyword evidence="4" id="KW-1185">Reference proteome</keyword>
<dbReference type="OrthoDB" id="9789113at2"/>
<dbReference type="EMBL" id="VDCQ01000049">
    <property type="protein sequence ID" value="TNJ63054.1"/>
    <property type="molecule type" value="Genomic_DNA"/>
</dbReference>
<dbReference type="InterPro" id="IPR000326">
    <property type="entry name" value="PAP2/HPO"/>
</dbReference>
<dbReference type="SMART" id="SM00014">
    <property type="entry name" value="acidPPc"/>
    <property type="match status" value="1"/>
</dbReference>
<sequence>MLESNMNKMKYWVGAVLLLICFGGLAATMKKDGPTAFDESVGSWIRGLRTDGLTTFFKALSPLVSTTVFAVLLVAFAALFVFGFKKRLEPLLLIVNLAVAFGLYKGLKSVFERPRPSADALIQATGFSFPSGNALMSASFYGLVAILLVRHWKKRKPGVAWTVAAAGIALIALIGVSRIYLGVHYPSDILAGFAIGGAWMLVCAGVAASRE</sequence>
<comment type="caution">
    <text evidence="3">The sequence shown here is derived from an EMBL/GenBank/DDBJ whole genome shotgun (WGS) entry which is preliminary data.</text>
</comment>